<dbReference type="PANTHER" id="PTHR46484">
    <property type="entry name" value="SI:CH211-171H4.5-RELATED"/>
    <property type="match status" value="1"/>
</dbReference>
<dbReference type="InterPro" id="IPR036179">
    <property type="entry name" value="Ig-like_dom_sf"/>
</dbReference>
<dbReference type="Gene3D" id="2.60.40.10">
    <property type="entry name" value="Immunoglobulins"/>
    <property type="match status" value="5"/>
</dbReference>
<proteinExistence type="predicted"/>
<organism evidence="3 4">
    <name type="scientific">Kryptolebias marmoratus</name>
    <name type="common">Mangrove killifish</name>
    <name type="synonym">Rivulus marmoratus</name>
    <dbReference type="NCBI Taxonomy" id="37003"/>
    <lineage>
        <taxon>Eukaryota</taxon>
        <taxon>Metazoa</taxon>
        <taxon>Chordata</taxon>
        <taxon>Craniata</taxon>
        <taxon>Vertebrata</taxon>
        <taxon>Euteleostomi</taxon>
        <taxon>Actinopterygii</taxon>
        <taxon>Neopterygii</taxon>
        <taxon>Teleostei</taxon>
        <taxon>Neoteleostei</taxon>
        <taxon>Acanthomorphata</taxon>
        <taxon>Ovalentaria</taxon>
        <taxon>Atherinomorphae</taxon>
        <taxon>Cyprinodontiformes</taxon>
        <taxon>Rivulidae</taxon>
        <taxon>Kryptolebias</taxon>
    </lineage>
</organism>
<dbReference type="Pfam" id="PF13895">
    <property type="entry name" value="Ig_2"/>
    <property type="match status" value="1"/>
</dbReference>
<keyword evidence="1" id="KW-0732">Signal</keyword>
<dbReference type="Proteomes" id="UP000264800">
    <property type="component" value="Unplaced"/>
</dbReference>
<dbReference type="SUPFAM" id="SSF48726">
    <property type="entry name" value="Immunoglobulin"/>
    <property type="match status" value="4"/>
</dbReference>
<dbReference type="SMART" id="SM00409">
    <property type="entry name" value="IG"/>
    <property type="match status" value="3"/>
</dbReference>
<dbReference type="SMART" id="SM00408">
    <property type="entry name" value="IGc2"/>
    <property type="match status" value="2"/>
</dbReference>
<feature type="domain" description="Ig-like" evidence="2">
    <location>
        <begin position="219"/>
        <end position="302"/>
    </location>
</feature>
<dbReference type="InterPro" id="IPR007110">
    <property type="entry name" value="Ig-like_dom"/>
</dbReference>
<sequence>MSFFSLIPLFYFRTLCQQWAAFLPHTVKGLSGSCVIIPCSFSLPPNWDQHLDDSCRAIWKRGNWRQAQVFDSSLTGAHVKQNIMQGNLTGILRDKDCTIIFNNLPSNSYDNYYFRLQYSLPRPTVTPARLEVEEGTSVTLNCSAPNPCPVLPPVLTWTPSIGDTEENTDGKSVISLMNFNSSYLHNGQKFSCAALYSRQAGNSDLIYEKSLTLRVLYPPRNTSVSASGPVPEGSSVTLTCSSDANPAVDSYIWYKVNDDQISALGFKKRLSATVTETERQFFCKVSNKYGTQNSSIIQIDVQCLSIALSPKETTVIVDPSGPIVEGGSVSLLCRSRSNPPVTNYTWFRDEVDQEMGPVLAIDGIDPSYSGDYQCTAKNHLGEETSAKIQLDIQFPPEILPSSRCTKILSQFRCSCISQANPHPSLVWEVAGEPVNHSADIPIREVTMGHKTIKSLITLYHLNEDMPSLVCLSSNSLGSDSLAYNVSSSENLLGRTLCRTLHSYTYLSLTCLSHSCGFGGIFRPPCCVSLTRRSASYRYKLIKENNKYL</sequence>
<dbReference type="PROSITE" id="PS50835">
    <property type="entry name" value="IG_LIKE"/>
    <property type="match status" value="3"/>
</dbReference>
<dbReference type="Pfam" id="PF13927">
    <property type="entry name" value="Ig_3"/>
    <property type="match status" value="1"/>
</dbReference>
<feature type="chain" id="PRO_5045664401" description="Ig-like domain-containing protein" evidence="1">
    <location>
        <begin position="17"/>
        <end position="548"/>
    </location>
</feature>
<dbReference type="Ensembl" id="ENSKMAT00000027328.1">
    <property type="protein sequence ID" value="ENSKMAP00000026988.1"/>
    <property type="gene ID" value="ENSKMAG00000020021.1"/>
</dbReference>
<dbReference type="PANTHER" id="PTHR46484:SF8">
    <property type="entry name" value="B-CELL RECEPTOR CD22-LIKE-RELATED"/>
    <property type="match status" value="1"/>
</dbReference>
<evidence type="ECO:0000256" key="1">
    <source>
        <dbReference type="SAM" id="SignalP"/>
    </source>
</evidence>
<feature type="signal peptide" evidence="1">
    <location>
        <begin position="1"/>
        <end position="16"/>
    </location>
</feature>
<protein>
    <recommendedName>
        <fullName evidence="2">Ig-like domain-containing protein</fullName>
    </recommendedName>
</protein>
<reference evidence="3" key="1">
    <citation type="submission" date="2025-08" db="UniProtKB">
        <authorList>
            <consortium name="Ensembl"/>
        </authorList>
    </citation>
    <scope>IDENTIFICATION</scope>
</reference>
<dbReference type="InterPro" id="IPR003598">
    <property type="entry name" value="Ig_sub2"/>
</dbReference>
<evidence type="ECO:0000313" key="4">
    <source>
        <dbReference type="Proteomes" id="UP000264800"/>
    </source>
</evidence>
<evidence type="ECO:0000259" key="2">
    <source>
        <dbReference type="PROSITE" id="PS50835"/>
    </source>
</evidence>
<name>A0A3Q3BAY1_KRYMA</name>
<dbReference type="InterPro" id="IPR013783">
    <property type="entry name" value="Ig-like_fold"/>
</dbReference>
<keyword evidence="4" id="KW-1185">Reference proteome</keyword>
<feature type="domain" description="Ig-like" evidence="2">
    <location>
        <begin position="310"/>
        <end position="389"/>
    </location>
</feature>
<dbReference type="AlphaFoldDB" id="A0A3Q3BAY1"/>
<dbReference type="OMA" id="DCTTIFS"/>
<evidence type="ECO:0000313" key="3">
    <source>
        <dbReference type="Ensembl" id="ENSKMAP00000026988.1"/>
    </source>
</evidence>
<feature type="domain" description="Ig-like" evidence="2">
    <location>
        <begin position="121"/>
        <end position="212"/>
    </location>
</feature>
<reference evidence="3" key="2">
    <citation type="submission" date="2025-09" db="UniProtKB">
        <authorList>
            <consortium name="Ensembl"/>
        </authorList>
    </citation>
    <scope>IDENTIFICATION</scope>
</reference>
<dbReference type="InterPro" id="IPR003599">
    <property type="entry name" value="Ig_sub"/>
</dbReference>
<accession>A0A3Q3BAY1</accession>
<dbReference type="GeneTree" id="ENSGT01150000286924"/>